<dbReference type="AlphaFoldDB" id="A0A380EJK9"/>
<comment type="catalytic activity">
    <reaction evidence="1">
        <text>ATP-dependent breakage, passage and rejoining of double-stranded DNA.</text>
        <dbReference type="EC" id="5.6.2.2"/>
    </reaction>
</comment>
<feature type="transmembrane region" description="Helical" evidence="3">
    <location>
        <begin position="90"/>
        <end position="109"/>
    </location>
</feature>
<dbReference type="PANTHER" id="PTHR43493">
    <property type="entry name" value="DNA GYRASE/TOPOISOMERASE SUBUNIT A"/>
    <property type="match status" value="1"/>
</dbReference>
<protein>
    <submittedName>
        <fullName evidence="4">Topoisomerase IV subunit A</fullName>
        <ecNumber evidence="4">5.99.1.-</ecNumber>
    </submittedName>
</protein>
<dbReference type="Proteomes" id="UP000254116">
    <property type="component" value="Unassembled WGS sequence"/>
</dbReference>
<dbReference type="GO" id="GO:0005524">
    <property type="term" value="F:ATP binding"/>
    <property type="evidence" value="ECO:0007669"/>
    <property type="project" value="InterPro"/>
</dbReference>
<name>A0A380EJK9_STAAU</name>
<sequence>MLQLYRLTNTDIVALEGEHKELEALIKQLRHILDNHDALLNVIKEELNEIKKKFKSERLSLIEAEIEEIKIDKEVMVPSEEVILSMTRHGYINVLLFVALMLAVLKILVKRW</sequence>
<dbReference type="GO" id="GO:0003677">
    <property type="term" value="F:DNA binding"/>
    <property type="evidence" value="ECO:0007669"/>
    <property type="project" value="InterPro"/>
</dbReference>
<proteinExistence type="predicted"/>
<evidence type="ECO:0000313" key="5">
    <source>
        <dbReference type="Proteomes" id="UP000254116"/>
    </source>
</evidence>
<reference evidence="4 5" key="1">
    <citation type="submission" date="2018-06" db="EMBL/GenBank/DDBJ databases">
        <authorList>
            <consortium name="Pathogen Informatics"/>
            <person name="Doyle S."/>
        </authorList>
    </citation>
    <scope>NUCLEOTIDE SEQUENCE [LARGE SCALE GENOMIC DNA]</scope>
    <source>
        <strain evidence="4 5">NCTC10702</strain>
    </source>
</reference>
<gene>
    <name evidence="4" type="primary">parC_3</name>
    <name evidence="4" type="ORF">NCTC10702_02136</name>
</gene>
<accession>A0A380EJK9</accession>
<dbReference type="InterPro" id="IPR013757">
    <property type="entry name" value="Topo_IIA_A_a_sf"/>
</dbReference>
<dbReference type="GO" id="GO:0006265">
    <property type="term" value="P:DNA topological change"/>
    <property type="evidence" value="ECO:0007669"/>
    <property type="project" value="TreeGrafter"/>
</dbReference>
<keyword evidence="4" id="KW-0413">Isomerase</keyword>
<dbReference type="GO" id="GO:0005737">
    <property type="term" value="C:cytoplasm"/>
    <property type="evidence" value="ECO:0007669"/>
    <property type="project" value="TreeGrafter"/>
</dbReference>
<evidence type="ECO:0000256" key="2">
    <source>
        <dbReference type="SAM" id="Coils"/>
    </source>
</evidence>
<keyword evidence="3" id="KW-1133">Transmembrane helix</keyword>
<evidence type="ECO:0000256" key="1">
    <source>
        <dbReference type="ARBA" id="ARBA00000185"/>
    </source>
</evidence>
<dbReference type="EMBL" id="UHBY01000003">
    <property type="protein sequence ID" value="SUL35129.1"/>
    <property type="molecule type" value="Genomic_DNA"/>
</dbReference>
<dbReference type="Gene3D" id="1.10.268.10">
    <property type="entry name" value="Topoisomerase, domain 3"/>
    <property type="match status" value="1"/>
</dbReference>
<dbReference type="GO" id="GO:0034335">
    <property type="term" value="F:DNA negative supercoiling activity"/>
    <property type="evidence" value="ECO:0007669"/>
    <property type="project" value="UniProtKB-ARBA"/>
</dbReference>
<dbReference type="InterPro" id="IPR013760">
    <property type="entry name" value="Topo_IIA-like_dom_sf"/>
</dbReference>
<dbReference type="PANTHER" id="PTHR43493:SF9">
    <property type="entry name" value="DNA TOPOISOMERASE 4 SUBUNIT A"/>
    <property type="match status" value="1"/>
</dbReference>
<keyword evidence="3" id="KW-0812">Transmembrane</keyword>
<evidence type="ECO:0000313" key="4">
    <source>
        <dbReference type="EMBL" id="SUL35129.1"/>
    </source>
</evidence>
<dbReference type="GO" id="GO:0009330">
    <property type="term" value="C:DNA topoisomerase type II (double strand cut, ATP-hydrolyzing) complex"/>
    <property type="evidence" value="ECO:0007669"/>
    <property type="project" value="TreeGrafter"/>
</dbReference>
<feature type="coiled-coil region" evidence="2">
    <location>
        <begin position="12"/>
        <end position="53"/>
    </location>
</feature>
<dbReference type="SUPFAM" id="SSF56719">
    <property type="entry name" value="Type II DNA topoisomerase"/>
    <property type="match status" value="1"/>
</dbReference>
<dbReference type="EC" id="5.99.1.-" evidence="4"/>
<evidence type="ECO:0000256" key="3">
    <source>
        <dbReference type="SAM" id="Phobius"/>
    </source>
</evidence>
<keyword evidence="2" id="KW-0175">Coiled coil</keyword>
<dbReference type="InterPro" id="IPR050220">
    <property type="entry name" value="Type_II_DNA_Topoisomerases"/>
</dbReference>
<organism evidence="4 5">
    <name type="scientific">Staphylococcus aureus</name>
    <dbReference type="NCBI Taxonomy" id="1280"/>
    <lineage>
        <taxon>Bacteria</taxon>
        <taxon>Bacillati</taxon>
        <taxon>Bacillota</taxon>
        <taxon>Bacilli</taxon>
        <taxon>Bacillales</taxon>
        <taxon>Staphylococcaceae</taxon>
        <taxon>Staphylococcus</taxon>
    </lineage>
</organism>
<keyword evidence="3" id="KW-0472">Membrane</keyword>